<reference evidence="2 3" key="1">
    <citation type="submission" date="2020-07" db="EMBL/GenBank/DDBJ databases">
        <title>Pseudogemmobacter sp. nov., isolated from poultry manure in Taiwan.</title>
        <authorList>
            <person name="Lin S.-Y."/>
            <person name="Tang Y.-S."/>
            <person name="Young C.-C."/>
        </authorList>
    </citation>
    <scope>NUCLEOTIDE SEQUENCE [LARGE SCALE GENOMIC DNA]</scope>
    <source>
        <strain evidence="2 3">CC-YST710</strain>
    </source>
</reference>
<feature type="signal peptide" evidence="1">
    <location>
        <begin position="1"/>
        <end position="19"/>
    </location>
</feature>
<protein>
    <submittedName>
        <fullName evidence="2">Uncharacterized protein</fullName>
    </submittedName>
</protein>
<dbReference type="Proteomes" id="UP001198571">
    <property type="component" value="Unassembled WGS sequence"/>
</dbReference>
<sequence>MKSLALGLIGLMLAGPVQAGGPVDPDWPCIQRRQPALSLAQVWSGPLPGAQGDAPAEAGAGGPGPALLALSQQLALRRTSLEQAEELVGGFAASAGPEELTALFVATFENIQSQRNRVMAGITRYAHKQEALDAQIVELRHGFASASAAADPDFDQLDRMEADLDWMTRIFQDRQQSLTYVCETPVILEQRAFAIGRIIAARL</sequence>
<proteinExistence type="predicted"/>
<feature type="chain" id="PRO_5045605209" evidence="1">
    <location>
        <begin position="20"/>
        <end position="203"/>
    </location>
</feature>
<evidence type="ECO:0000313" key="3">
    <source>
        <dbReference type="Proteomes" id="UP001198571"/>
    </source>
</evidence>
<comment type="caution">
    <text evidence="2">The sequence shown here is derived from an EMBL/GenBank/DDBJ whole genome shotgun (WGS) entry which is preliminary data.</text>
</comment>
<dbReference type="EMBL" id="JACDXX010000003">
    <property type="protein sequence ID" value="MCB5409221.1"/>
    <property type="molecule type" value="Genomic_DNA"/>
</dbReference>
<organism evidence="2 3">
    <name type="scientific">Pseudogemmobacter faecipullorum</name>
    <dbReference type="NCBI Taxonomy" id="2755041"/>
    <lineage>
        <taxon>Bacteria</taxon>
        <taxon>Pseudomonadati</taxon>
        <taxon>Pseudomonadota</taxon>
        <taxon>Alphaproteobacteria</taxon>
        <taxon>Rhodobacterales</taxon>
        <taxon>Paracoccaceae</taxon>
        <taxon>Pseudogemmobacter</taxon>
    </lineage>
</organism>
<evidence type="ECO:0000313" key="2">
    <source>
        <dbReference type="EMBL" id="MCB5409221.1"/>
    </source>
</evidence>
<accession>A0ABS8CIL2</accession>
<name>A0ABS8CIL2_9RHOB</name>
<evidence type="ECO:0000256" key="1">
    <source>
        <dbReference type="SAM" id="SignalP"/>
    </source>
</evidence>
<gene>
    <name evidence="2" type="ORF">H0485_04255</name>
</gene>
<keyword evidence="3" id="KW-1185">Reference proteome</keyword>
<keyword evidence="1" id="KW-0732">Signal</keyword>